<sequence length="207" mass="22221">MIKAVRRSSAIMLCVGTILGMGALSGTARASDTESSAPDAEALAGGHCKSAASGPEWQDAAQWYDGSGGNPKGWHIRFTNKCLRRHQAFSWNLDNGRKATIRFQGDGNVVLYEGQDGNPNDAVWSTGTNGDPKGFAAELSLQTDGNMVLYDLNGRAIWASGTWGCDNKPHTELVLQADGNMVIYTVGNFNNGWSPKWDAWGNLNGCH</sequence>
<feature type="domain" description="Bulb-type lectin" evidence="3">
    <location>
        <begin position="74"/>
        <end position="196"/>
    </location>
</feature>
<keyword evidence="5" id="KW-1185">Reference proteome</keyword>
<dbReference type="SMART" id="SM00108">
    <property type="entry name" value="B_lectin"/>
    <property type="match status" value="1"/>
</dbReference>
<dbReference type="InterPro" id="IPR001480">
    <property type="entry name" value="Bulb-type_lectin_dom"/>
</dbReference>
<evidence type="ECO:0000256" key="1">
    <source>
        <dbReference type="SAM" id="MobiDB-lite"/>
    </source>
</evidence>
<reference evidence="4 5" key="1">
    <citation type="submission" date="2021-12" db="EMBL/GenBank/DDBJ databases">
        <title>Discovery of the Pendulisporaceae a myxobacterial family with distinct sporulation behavior and unique specialized metabolism.</title>
        <authorList>
            <person name="Garcia R."/>
            <person name="Popoff A."/>
            <person name="Bader C.D."/>
            <person name="Loehr J."/>
            <person name="Walesch S."/>
            <person name="Walt C."/>
            <person name="Boldt J."/>
            <person name="Bunk B."/>
            <person name="Haeckl F.J.F.P.J."/>
            <person name="Gunesch A.P."/>
            <person name="Birkelbach J."/>
            <person name="Nuebel U."/>
            <person name="Pietschmann T."/>
            <person name="Bach T."/>
            <person name="Mueller R."/>
        </authorList>
    </citation>
    <scope>NUCLEOTIDE SEQUENCE [LARGE SCALE GENOMIC DNA]</scope>
    <source>
        <strain evidence="4 5">MSr11954</strain>
    </source>
</reference>
<feature type="region of interest" description="Disordered" evidence="1">
    <location>
        <begin position="29"/>
        <end position="53"/>
    </location>
</feature>
<proteinExistence type="predicted"/>
<dbReference type="RefSeq" id="WP_394825672.1">
    <property type="nucleotide sequence ID" value="NZ_CP089984.1"/>
</dbReference>
<organism evidence="4 5">
    <name type="scientific">Pendulispora albinea</name>
    <dbReference type="NCBI Taxonomy" id="2741071"/>
    <lineage>
        <taxon>Bacteria</taxon>
        <taxon>Pseudomonadati</taxon>
        <taxon>Myxococcota</taxon>
        <taxon>Myxococcia</taxon>
        <taxon>Myxococcales</taxon>
        <taxon>Sorangiineae</taxon>
        <taxon>Pendulisporaceae</taxon>
        <taxon>Pendulispora</taxon>
    </lineage>
</organism>
<dbReference type="Gene3D" id="2.90.10.10">
    <property type="entry name" value="Bulb-type lectin domain"/>
    <property type="match status" value="2"/>
</dbReference>
<keyword evidence="2" id="KW-0732">Signal</keyword>
<dbReference type="PROSITE" id="PS50927">
    <property type="entry name" value="BULB_LECTIN"/>
    <property type="match status" value="1"/>
</dbReference>
<dbReference type="SUPFAM" id="SSF51110">
    <property type="entry name" value="alpha-D-mannose-specific plant lectins"/>
    <property type="match status" value="1"/>
</dbReference>
<evidence type="ECO:0000259" key="3">
    <source>
        <dbReference type="PROSITE" id="PS50927"/>
    </source>
</evidence>
<protein>
    <recommendedName>
        <fullName evidence="3">Bulb-type lectin domain-containing protein</fullName>
    </recommendedName>
</protein>
<feature type="chain" id="PRO_5045781612" description="Bulb-type lectin domain-containing protein" evidence="2">
    <location>
        <begin position="31"/>
        <end position="207"/>
    </location>
</feature>
<dbReference type="InterPro" id="IPR036426">
    <property type="entry name" value="Bulb-type_lectin_dom_sf"/>
</dbReference>
<name>A0ABZ2LYM1_9BACT</name>
<dbReference type="EMBL" id="CP089984">
    <property type="protein sequence ID" value="WXB16043.1"/>
    <property type="molecule type" value="Genomic_DNA"/>
</dbReference>
<evidence type="ECO:0000313" key="5">
    <source>
        <dbReference type="Proteomes" id="UP001370348"/>
    </source>
</evidence>
<accession>A0ABZ2LYM1</accession>
<feature type="signal peptide" evidence="2">
    <location>
        <begin position="1"/>
        <end position="30"/>
    </location>
</feature>
<gene>
    <name evidence="4" type="ORF">LZC94_01950</name>
</gene>
<evidence type="ECO:0000256" key="2">
    <source>
        <dbReference type="SAM" id="SignalP"/>
    </source>
</evidence>
<evidence type="ECO:0000313" key="4">
    <source>
        <dbReference type="EMBL" id="WXB16043.1"/>
    </source>
</evidence>
<dbReference type="Proteomes" id="UP001370348">
    <property type="component" value="Chromosome"/>
</dbReference>